<evidence type="ECO:0000313" key="1">
    <source>
        <dbReference type="EMBL" id="TDZ87243.1"/>
    </source>
</evidence>
<sequence length="225" mass="23790">MMDGGYPVARKLSIGVISAVLIFASACTSVVEGEPRSDGSAGLPKGSLETLLLPREDFPDGSGSYEVVERPGDDGPRVKPVECNIFVNHDTVPFQQAAAQYEDGALRVDVVVGKGIADSFQTIEEKAGRCGSVKLDLDGIEGTGSVKMEKVTGASVDAMETVFTGGLGMDGEQTVEITIKTLTAHPRGTTVTVKVLHAMEPWTSDNDKLALSLLNKQIDRVQKAP</sequence>
<organism evidence="1 2">
    <name type="scientific">Mycobacteroides salmoniphilum</name>
    <dbReference type="NCBI Taxonomy" id="404941"/>
    <lineage>
        <taxon>Bacteria</taxon>
        <taxon>Bacillati</taxon>
        <taxon>Actinomycetota</taxon>
        <taxon>Actinomycetes</taxon>
        <taxon>Mycobacteriales</taxon>
        <taxon>Mycobacteriaceae</taxon>
        <taxon>Mycobacteroides</taxon>
    </lineage>
</organism>
<dbReference type="EMBL" id="PECH01000001">
    <property type="protein sequence ID" value="TDZ87243.1"/>
    <property type="molecule type" value="Genomic_DNA"/>
</dbReference>
<dbReference type="AlphaFoldDB" id="A0A4R8S8L3"/>
<evidence type="ECO:0000313" key="2">
    <source>
        <dbReference type="Proteomes" id="UP000295117"/>
    </source>
</evidence>
<dbReference type="Proteomes" id="UP000295117">
    <property type="component" value="Unassembled WGS sequence"/>
</dbReference>
<protein>
    <recommendedName>
        <fullName evidence="3">DUF5642 domain-containing protein</fullName>
    </recommendedName>
</protein>
<accession>A0A4R8S8L3</accession>
<name>A0A4R8S8L3_9MYCO</name>
<proteinExistence type="predicted"/>
<comment type="caution">
    <text evidence="1">The sequence shown here is derived from an EMBL/GenBank/DDBJ whole genome shotgun (WGS) entry which is preliminary data.</text>
</comment>
<reference evidence="1 2" key="1">
    <citation type="journal article" date="2019" name="Sci. Rep.">
        <title>Extended insight into the Mycobacterium chelonae-abscessus complex through whole genome sequencing of Mycobacterium salmoniphilum outbreak and Mycobacterium salmoniphilum-like strains.</title>
        <authorList>
            <person name="Behra P.R.K."/>
            <person name="Das S."/>
            <person name="Pettersson B.M.F."/>
            <person name="Shirreff L."/>
            <person name="DuCote T."/>
            <person name="Jacobsson K.G."/>
            <person name="Ennis D.G."/>
            <person name="Kirsebom L.A."/>
        </authorList>
    </citation>
    <scope>NUCLEOTIDE SEQUENCE [LARGE SCALE GENOMIC DNA]</scope>
    <source>
        <strain evidence="1 2">DE 4585</strain>
    </source>
</reference>
<evidence type="ECO:0008006" key="3">
    <source>
        <dbReference type="Google" id="ProtNLM"/>
    </source>
</evidence>
<gene>
    <name evidence="1" type="ORF">DE4585_00235</name>
</gene>